<keyword evidence="6" id="KW-0812">Transmembrane</keyword>
<keyword evidence="4" id="KW-0325">Glycoprotein</keyword>
<dbReference type="InterPro" id="IPR017850">
    <property type="entry name" value="Alkaline_phosphatase_core_sf"/>
</dbReference>
<evidence type="ECO:0000256" key="5">
    <source>
        <dbReference type="SAM" id="MobiDB-lite"/>
    </source>
</evidence>
<feature type="domain" description="Sulfatase N-terminal" evidence="7">
    <location>
        <begin position="66"/>
        <end position="436"/>
    </location>
</feature>
<organism evidence="8 9">
    <name type="scientific">Nocardioides aromaticivorans</name>
    <dbReference type="NCBI Taxonomy" id="200618"/>
    <lineage>
        <taxon>Bacteria</taxon>
        <taxon>Bacillati</taxon>
        <taxon>Actinomycetota</taxon>
        <taxon>Actinomycetes</taxon>
        <taxon>Propionibacteriales</taxon>
        <taxon>Nocardioidaceae</taxon>
        <taxon>Nocardioides</taxon>
    </lineage>
</organism>
<evidence type="ECO:0000256" key="1">
    <source>
        <dbReference type="ARBA" id="ARBA00008779"/>
    </source>
</evidence>
<dbReference type="PROSITE" id="PS00523">
    <property type="entry name" value="SULFATASE_1"/>
    <property type="match status" value="1"/>
</dbReference>
<proteinExistence type="inferred from homology"/>
<keyword evidence="2" id="KW-0732">Signal</keyword>
<dbReference type="PROSITE" id="PS00149">
    <property type="entry name" value="SULFATASE_2"/>
    <property type="match status" value="1"/>
</dbReference>
<protein>
    <submittedName>
        <fullName evidence="8">Arylsulfatase</fullName>
    </submittedName>
</protein>
<name>A0ABX7PMB8_9ACTN</name>
<keyword evidence="3" id="KW-0378">Hydrolase</keyword>
<dbReference type="InterPro" id="IPR000917">
    <property type="entry name" value="Sulfatase_N"/>
</dbReference>
<gene>
    <name evidence="8" type="ORF">CFH99_16080</name>
</gene>
<comment type="similarity">
    <text evidence="1">Belongs to the sulfatase family.</text>
</comment>
<keyword evidence="9" id="KW-1185">Reference proteome</keyword>
<dbReference type="Pfam" id="PF00884">
    <property type="entry name" value="Sulfatase"/>
    <property type="match status" value="1"/>
</dbReference>
<evidence type="ECO:0000259" key="7">
    <source>
        <dbReference type="Pfam" id="PF00884"/>
    </source>
</evidence>
<evidence type="ECO:0000313" key="9">
    <source>
        <dbReference type="Proteomes" id="UP000662818"/>
    </source>
</evidence>
<dbReference type="SUPFAM" id="SSF53649">
    <property type="entry name" value="Alkaline phosphatase-like"/>
    <property type="match status" value="1"/>
</dbReference>
<feature type="transmembrane region" description="Helical" evidence="6">
    <location>
        <begin position="6"/>
        <end position="27"/>
    </location>
</feature>
<evidence type="ECO:0000256" key="2">
    <source>
        <dbReference type="ARBA" id="ARBA00022729"/>
    </source>
</evidence>
<evidence type="ECO:0000256" key="6">
    <source>
        <dbReference type="SAM" id="Phobius"/>
    </source>
</evidence>
<dbReference type="Gene3D" id="3.40.720.10">
    <property type="entry name" value="Alkaline Phosphatase, subunit A"/>
    <property type="match status" value="1"/>
</dbReference>
<reference evidence="8 9" key="1">
    <citation type="submission" date="2017-06" db="EMBL/GenBank/DDBJ databases">
        <title>Complete Genome Sequence of the Soil Carbazole-Degrading Bacterium Nocardioides aromaticivorans IC177.</title>
        <authorList>
            <person name="Vejarano F."/>
            <person name="Suzuki-Minakuchi C."/>
            <person name="Ohtsubo Y."/>
            <person name="Tsuda M."/>
            <person name="Okada K."/>
            <person name="Nojiri H."/>
        </authorList>
    </citation>
    <scope>NUCLEOTIDE SEQUENCE [LARGE SCALE GENOMIC DNA]</scope>
    <source>
        <strain evidence="8 9">IC177</strain>
    </source>
</reference>
<accession>A0ABX7PMB8</accession>
<dbReference type="PANTHER" id="PTHR43108">
    <property type="entry name" value="N-ACETYLGLUCOSAMINE-6-SULFATASE FAMILY MEMBER"/>
    <property type="match status" value="1"/>
</dbReference>
<dbReference type="InterPro" id="IPR024607">
    <property type="entry name" value="Sulfatase_CS"/>
</dbReference>
<evidence type="ECO:0000313" key="8">
    <source>
        <dbReference type="EMBL" id="QSR27139.1"/>
    </source>
</evidence>
<sequence length="579" mass="63752">MRVSVVRVWGVAVGVGVVVTLLMTLLAHSGGSTARPRPPEPEFSGPKPTVDASGADAGPATLPERPNVVLVMADDMRVDDLAFAPNLRKLIAEHGVSFENSFSPFPLCCPARASFLTGQYAHNHKVWWHDPPYGYGAFDDSRTIATSLSEAGYRTGFIGKYLNRYGLARSKVTDEPSATYVPQGWDDWRAAVEPPGDSDIHGNTYDYMDTPFNVNGRIDNGYRGIYQSDVIGDFSVDMARRFAKRRSPFFMFVNYVAPHHGIPNAEDEPDVVHDENGHELSVVTPAVPDWVRGKFDDRIDRASGVAKTGEPIETDVSDKPKALQQRFQPEGDEAKAALLYATRRRAEAVYVMDRNIARLVGELQRSGAWDRTVFAFTSDNGMIIGEHGLGMTKVRAHEPSLRVPMLVTGPGLRTAQKRYDPITTVDLTATILDLADAKAPHLADGTSRVPTLVHGDQGWSTPVVTEAVFTARGRDPLFTDLRSTIGIRVSRYSYTRYRGGDAELYDLVEDPREDSNVADDPSYAAVRRALDRLWPTIKDCAGRACAPRLPKVLAAGPKQDRIDTDAYWAAIDAAYGWED</sequence>
<keyword evidence="6" id="KW-1133">Transmembrane helix</keyword>
<evidence type="ECO:0000256" key="3">
    <source>
        <dbReference type="ARBA" id="ARBA00022801"/>
    </source>
</evidence>
<dbReference type="EMBL" id="CP022295">
    <property type="protein sequence ID" value="QSR27139.1"/>
    <property type="molecule type" value="Genomic_DNA"/>
</dbReference>
<dbReference type="Proteomes" id="UP000662818">
    <property type="component" value="Chromosome"/>
</dbReference>
<evidence type="ECO:0000256" key="4">
    <source>
        <dbReference type="ARBA" id="ARBA00023180"/>
    </source>
</evidence>
<dbReference type="PANTHER" id="PTHR43108:SF8">
    <property type="entry name" value="SD21168P"/>
    <property type="match status" value="1"/>
</dbReference>
<keyword evidence="6" id="KW-0472">Membrane</keyword>
<feature type="region of interest" description="Disordered" evidence="5">
    <location>
        <begin position="29"/>
        <end position="62"/>
    </location>
</feature>